<dbReference type="Proteomes" id="UP001321453">
    <property type="component" value="Unassembled WGS sequence"/>
</dbReference>
<gene>
    <name evidence="3" type="ORF">QRT05_04495</name>
</gene>
<proteinExistence type="predicted"/>
<evidence type="ECO:0000313" key="4">
    <source>
        <dbReference type="Proteomes" id="UP001321453"/>
    </source>
</evidence>
<protein>
    <submittedName>
        <fullName evidence="3">DUF4012 domain-containing protein</fullName>
    </submittedName>
</protein>
<keyword evidence="4" id="KW-1185">Reference proteome</keyword>
<sequence length="600" mass="61370">MSAQVDGETSAAELDDDSSAPRPRGKAGRRFALGFVLVLVVLVIAAGWVTFRAVQATGALMDARDVVSTMESGVDQRDAAALTAALPQAQEATARARHASSDPVWKLAEHVPWAGDQLHAVSAVSSALDDLTQDALPAVGDIAELVQGSGLRRDDGSIDVEALAAAAPALTDAAAVARSAHARVASIDTSDLVGPLAGPVGDAETRLASVAGLLTAADSAASLLPPMLGGDGPRTYLVLALNSAELRSAGGIVGSILEVKADDGRLALGRQISTAQLKGIAEPVVPLTPAETTLHGDRLGRWIQNAVATPDFPRSAQLITARWERDVHGKVDGVVATDPVAVQEVLRSLGPVKAADGRTLQADSILKLLLRDAYRNAASGAQADALFSSVAGSIFGALTGGAGSTTGLVDAVQTASDQGRFRLWSAHDDEQAALVTTGLGSAFLTGDHPDAAGVFLNDATEGKLDYYLDADVSVQCSADASTATVRVTLSYEPPKDVEKLPEFARGARPRAVPPGSLATGLLFYAPVGAQLDAVRQDGDLVAGATATEAGRRALAATSVLAPGGSTVYEMTVPVRHGQVDVWTTPTVTGSGYVGATCTKG</sequence>
<accession>A0ABT7S4P2</accession>
<dbReference type="InterPro" id="IPR025101">
    <property type="entry name" value="DUF4012"/>
</dbReference>
<dbReference type="RefSeq" id="WP_289445670.1">
    <property type="nucleotide sequence ID" value="NZ_JAUCGR010000001.1"/>
</dbReference>
<evidence type="ECO:0000256" key="2">
    <source>
        <dbReference type="SAM" id="Phobius"/>
    </source>
</evidence>
<keyword evidence="2" id="KW-0812">Transmembrane</keyword>
<evidence type="ECO:0000313" key="3">
    <source>
        <dbReference type="EMBL" id="MDM7830582.1"/>
    </source>
</evidence>
<comment type="caution">
    <text evidence="3">The sequence shown here is derived from an EMBL/GenBank/DDBJ whole genome shotgun (WGS) entry which is preliminary data.</text>
</comment>
<dbReference type="EMBL" id="JAUCGR010000001">
    <property type="protein sequence ID" value="MDM7830582.1"/>
    <property type="molecule type" value="Genomic_DNA"/>
</dbReference>
<feature type="transmembrane region" description="Helical" evidence="2">
    <location>
        <begin position="31"/>
        <end position="51"/>
    </location>
</feature>
<keyword evidence="2" id="KW-0472">Membrane</keyword>
<name>A0ABT7S4P2_9CELL</name>
<keyword evidence="2" id="KW-1133">Transmembrane helix</keyword>
<evidence type="ECO:0000256" key="1">
    <source>
        <dbReference type="SAM" id="MobiDB-lite"/>
    </source>
</evidence>
<feature type="region of interest" description="Disordered" evidence="1">
    <location>
        <begin position="1"/>
        <end position="25"/>
    </location>
</feature>
<reference evidence="3 4" key="1">
    <citation type="submission" date="2023-06" db="EMBL/GenBank/DDBJ databases">
        <title>Cellulomonas sp. MW9 Whole genome sequence.</title>
        <authorList>
            <person name="Park S."/>
        </authorList>
    </citation>
    <scope>NUCLEOTIDE SEQUENCE [LARGE SCALE GENOMIC DNA]</scope>
    <source>
        <strain evidence="3 4">MW9</strain>
    </source>
</reference>
<dbReference type="Pfam" id="PF13196">
    <property type="entry name" value="DUF4012"/>
    <property type="match status" value="1"/>
</dbReference>
<organism evidence="3 4">
    <name type="scientific">Cellulomonas edaphi</name>
    <dbReference type="NCBI Taxonomy" id="3053468"/>
    <lineage>
        <taxon>Bacteria</taxon>
        <taxon>Bacillati</taxon>
        <taxon>Actinomycetota</taxon>
        <taxon>Actinomycetes</taxon>
        <taxon>Micrococcales</taxon>
        <taxon>Cellulomonadaceae</taxon>
        <taxon>Cellulomonas</taxon>
    </lineage>
</organism>